<feature type="signal peptide" evidence="3">
    <location>
        <begin position="1"/>
        <end position="19"/>
    </location>
</feature>
<reference evidence="4 5" key="1">
    <citation type="journal article" date="2013" name="Curr. Biol.">
        <title>Shared signatures of parasitism and phylogenomics unite Cryptomycota and microsporidia.</title>
        <authorList>
            <person name="James T.Y."/>
            <person name="Pelin A."/>
            <person name="Bonen L."/>
            <person name="Ahrendt S."/>
            <person name="Sain D."/>
            <person name="Corradi N."/>
            <person name="Stajich J.E."/>
        </authorList>
    </citation>
    <scope>NUCLEOTIDE SEQUENCE [LARGE SCALE GENOMIC DNA]</scope>
    <source>
        <strain evidence="4 5">CSF55</strain>
    </source>
</reference>
<evidence type="ECO:0000256" key="2">
    <source>
        <dbReference type="SAM" id="Phobius"/>
    </source>
</evidence>
<evidence type="ECO:0000313" key="5">
    <source>
        <dbReference type="Proteomes" id="UP000030755"/>
    </source>
</evidence>
<evidence type="ECO:0000313" key="4">
    <source>
        <dbReference type="EMBL" id="EPZ32922.1"/>
    </source>
</evidence>
<feature type="region of interest" description="Disordered" evidence="1">
    <location>
        <begin position="262"/>
        <end position="302"/>
    </location>
</feature>
<keyword evidence="2" id="KW-1133">Transmembrane helix</keyword>
<sequence>MSVYNTLLLILHFSIIAFANNISPFFHAVTDERGGILEYSLKITPKRTNPFPIYPNLLIRLPIHHLVSNKKKEIRIQSGSGFVRLGNRVFVVNPNPPFSFKCQKFSKHDDNLFVELDVLIVNAHIDTPFPLFVHASSKTFVAIVERSKLNLKVQSNTFYVFDWSNRYKYTIDLERLCSTKMNKLDNETDKIDVSDHKNENTALIPELVISSPSNSTNDILDLINTTTNGNLSGVIITAPEAINEATKLSGINIQEKINSLPPLNLAEKKNEKPQKPKPQQEKPADLPNISKSTGKVQNTSSNLGLDPKQNIGFILVSILAITSILGACLALLFKYNKNEGIKLRRWTKRNRLPESMDTSQAVLYQENE</sequence>
<evidence type="ECO:0000256" key="1">
    <source>
        <dbReference type="SAM" id="MobiDB-lite"/>
    </source>
</evidence>
<keyword evidence="2" id="KW-0812">Transmembrane</keyword>
<feature type="compositionally biased region" description="Polar residues" evidence="1">
    <location>
        <begin position="289"/>
        <end position="302"/>
    </location>
</feature>
<evidence type="ECO:0000256" key="3">
    <source>
        <dbReference type="SAM" id="SignalP"/>
    </source>
</evidence>
<keyword evidence="5" id="KW-1185">Reference proteome</keyword>
<feature type="transmembrane region" description="Helical" evidence="2">
    <location>
        <begin position="311"/>
        <end position="335"/>
    </location>
</feature>
<dbReference type="AlphaFoldDB" id="A0A075AW37"/>
<protein>
    <submittedName>
        <fullName evidence="4">Uncharacterized protein</fullName>
    </submittedName>
</protein>
<keyword evidence="3" id="KW-0732">Signal</keyword>
<feature type="chain" id="PRO_5001704839" evidence="3">
    <location>
        <begin position="20"/>
        <end position="368"/>
    </location>
</feature>
<organism evidence="4 5">
    <name type="scientific">Rozella allomycis (strain CSF55)</name>
    <dbReference type="NCBI Taxonomy" id="988480"/>
    <lineage>
        <taxon>Eukaryota</taxon>
        <taxon>Fungi</taxon>
        <taxon>Fungi incertae sedis</taxon>
        <taxon>Cryptomycota</taxon>
        <taxon>Cryptomycota incertae sedis</taxon>
        <taxon>Rozella</taxon>
    </lineage>
</organism>
<dbReference type="Proteomes" id="UP000030755">
    <property type="component" value="Unassembled WGS sequence"/>
</dbReference>
<dbReference type="EMBL" id="KE561096">
    <property type="protein sequence ID" value="EPZ32922.1"/>
    <property type="molecule type" value="Genomic_DNA"/>
</dbReference>
<proteinExistence type="predicted"/>
<feature type="compositionally biased region" description="Basic and acidic residues" evidence="1">
    <location>
        <begin position="266"/>
        <end position="284"/>
    </location>
</feature>
<keyword evidence="2" id="KW-0472">Membrane</keyword>
<gene>
    <name evidence="4" type="ORF">O9G_002840</name>
</gene>
<accession>A0A075AW37</accession>
<dbReference type="HOGENOM" id="CLU_752614_0_0_1"/>
<name>A0A075AW37_ROZAC</name>